<dbReference type="PIRSF" id="PIRSF019693">
    <property type="entry name" value="VAMP-associated"/>
    <property type="match status" value="1"/>
</dbReference>
<dbReference type="PROSITE" id="PS50202">
    <property type="entry name" value="MSP"/>
    <property type="match status" value="1"/>
</dbReference>
<keyword evidence="3 7" id="KW-0812">Transmembrane</keyword>
<dbReference type="GO" id="GO:0160219">
    <property type="term" value="C:cortical endoplasmic reticulum membrane"/>
    <property type="evidence" value="ECO:0007669"/>
    <property type="project" value="UniProtKB-ARBA"/>
</dbReference>
<dbReference type="GO" id="GO:0090158">
    <property type="term" value="P:endoplasmic reticulum membrane organization"/>
    <property type="evidence" value="ECO:0007669"/>
    <property type="project" value="TreeGrafter"/>
</dbReference>
<dbReference type="GO" id="GO:0035091">
    <property type="term" value="F:phosphatidylinositol binding"/>
    <property type="evidence" value="ECO:0007669"/>
    <property type="project" value="UniProtKB-ARBA"/>
</dbReference>
<feature type="region of interest" description="Disordered" evidence="6">
    <location>
        <begin position="209"/>
        <end position="229"/>
    </location>
</feature>
<evidence type="ECO:0000313" key="9">
    <source>
        <dbReference type="EMBL" id="KXJ90807.1"/>
    </source>
</evidence>
<gene>
    <name evidence="9" type="ORF">Micbo1qcDRAFT_204867</name>
</gene>
<evidence type="ECO:0000256" key="1">
    <source>
        <dbReference type="ARBA" id="ARBA00004163"/>
    </source>
</evidence>
<keyword evidence="5 7" id="KW-0472">Membrane</keyword>
<dbReference type="Proteomes" id="UP000070501">
    <property type="component" value="Unassembled WGS sequence"/>
</dbReference>
<feature type="transmembrane region" description="Helical" evidence="7">
    <location>
        <begin position="244"/>
        <end position="263"/>
    </location>
</feature>
<dbReference type="SUPFAM" id="SSF49354">
    <property type="entry name" value="PapD-like"/>
    <property type="match status" value="1"/>
</dbReference>
<protein>
    <submittedName>
        <fullName evidence="9">Putative integral ER membrane protein Scs2</fullName>
    </submittedName>
</protein>
<dbReference type="GO" id="GO:0160214">
    <property type="term" value="F:endoplasmic reticulum-plasma membrane adaptor activity"/>
    <property type="evidence" value="ECO:0007669"/>
    <property type="project" value="UniProtKB-ARBA"/>
</dbReference>
<dbReference type="STRING" id="196109.A0A136J0S9"/>
<dbReference type="GO" id="GO:0033149">
    <property type="term" value="F:FFAT motif binding"/>
    <property type="evidence" value="ECO:0007669"/>
    <property type="project" value="TreeGrafter"/>
</dbReference>
<evidence type="ECO:0000259" key="8">
    <source>
        <dbReference type="PROSITE" id="PS50202"/>
    </source>
</evidence>
<dbReference type="GO" id="GO:0007009">
    <property type="term" value="P:plasma membrane organization"/>
    <property type="evidence" value="ECO:0007669"/>
    <property type="project" value="UniProtKB-ARBA"/>
</dbReference>
<dbReference type="InParanoid" id="A0A136J0S9"/>
<feature type="region of interest" description="Disordered" evidence="6">
    <location>
        <begin position="128"/>
        <end position="187"/>
    </location>
</feature>
<dbReference type="GO" id="GO:0001786">
    <property type="term" value="F:phosphatidylserine binding"/>
    <property type="evidence" value="ECO:0007669"/>
    <property type="project" value="UniProtKB-ARBA"/>
</dbReference>
<evidence type="ECO:0000256" key="6">
    <source>
        <dbReference type="SAM" id="MobiDB-lite"/>
    </source>
</evidence>
<reference evidence="10" key="1">
    <citation type="submission" date="2016-02" db="EMBL/GenBank/DDBJ databases">
        <title>Draft genome sequence of Microdochium bolleyi, a fungal endophyte of beachgrass.</title>
        <authorList>
            <consortium name="DOE Joint Genome Institute"/>
            <person name="David A.S."/>
            <person name="May G."/>
            <person name="Haridas S."/>
            <person name="Lim J."/>
            <person name="Wang M."/>
            <person name="Labutti K."/>
            <person name="Lipzen A."/>
            <person name="Barry K."/>
            <person name="Grigoriev I.V."/>
        </authorList>
    </citation>
    <scope>NUCLEOTIDE SEQUENCE [LARGE SCALE GENOMIC DNA]</scope>
    <source>
        <strain evidence="10">J235TASD1</strain>
    </source>
</reference>
<dbReference type="GO" id="GO:0061817">
    <property type="term" value="P:endoplasmic reticulum-plasma membrane tethering"/>
    <property type="evidence" value="ECO:0007669"/>
    <property type="project" value="TreeGrafter"/>
</dbReference>
<dbReference type="InterPro" id="IPR016763">
    <property type="entry name" value="VAP"/>
</dbReference>
<dbReference type="InterPro" id="IPR000535">
    <property type="entry name" value="MSP_dom"/>
</dbReference>
<organism evidence="9 10">
    <name type="scientific">Microdochium bolleyi</name>
    <dbReference type="NCBI Taxonomy" id="196109"/>
    <lineage>
        <taxon>Eukaryota</taxon>
        <taxon>Fungi</taxon>
        <taxon>Dikarya</taxon>
        <taxon>Ascomycota</taxon>
        <taxon>Pezizomycotina</taxon>
        <taxon>Sordariomycetes</taxon>
        <taxon>Xylariomycetidae</taxon>
        <taxon>Xylariales</taxon>
        <taxon>Microdochiaceae</taxon>
        <taxon>Microdochium</taxon>
    </lineage>
</organism>
<comment type="similarity">
    <text evidence="2">Belongs to the VAMP-associated protein (VAP) (TC 9.B.17) family.</text>
</comment>
<dbReference type="GO" id="GO:0051685">
    <property type="term" value="P:maintenance of ER location"/>
    <property type="evidence" value="ECO:0007669"/>
    <property type="project" value="UniProtKB-ARBA"/>
</dbReference>
<evidence type="ECO:0000256" key="3">
    <source>
        <dbReference type="ARBA" id="ARBA00022692"/>
    </source>
</evidence>
<dbReference type="GO" id="GO:0140506">
    <property type="term" value="F:endoplasmic reticulum-autophagosome adaptor activity"/>
    <property type="evidence" value="ECO:0007669"/>
    <property type="project" value="UniProtKB-ARBA"/>
</dbReference>
<dbReference type="GO" id="GO:0061709">
    <property type="term" value="P:reticulophagy"/>
    <property type="evidence" value="ECO:0007669"/>
    <property type="project" value="UniProtKB-ARBA"/>
</dbReference>
<sequence>MSVEIDPQELGFQRPFTVEVKEALRIKNPNSHPIAFKVKTTAPKQYCVRPNSGRVEPGKEVEVAVILQAMKHEPPPDTKCRDKFLVQSVEITGDKEFANLSAIWDSVPKSAVVERKIRVTFVNAASNSANLSTPSKPIATNGADATPADAPPPAYSSPNDHQTSTVDYKDEDTASSPSVAAAAASSTSEPTYADLKQQLAQAEQQVSRLKADQGGLRQRKAGADEKSVPKPAELAQAVRGTEGVPIQITAALCLLSFLLAYFFF</sequence>
<dbReference type="OrthoDB" id="264603at2759"/>
<dbReference type="GO" id="GO:1902647">
    <property type="term" value="P:negative regulation of 1-phosphatidyl-1D-myo-inositol 4,5-bisphosphate biosynthetic process"/>
    <property type="evidence" value="ECO:0007669"/>
    <property type="project" value="UniProtKB-ARBA"/>
</dbReference>
<feature type="domain" description="MSP" evidence="8">
    <location>
        <begin position="2"/>
        <end position="122"/>
    </location>
</feature>
<dbReference type="InterPro" id="IPR013783">
    <property type="entry name" value="Ig-like_fold"/>
</dbReference>
<feature type="compositionally biased region" description="Low complexity" evidence="6">
    <location>
        <begin position="139"/>
        <end position="148"/>
    </location>
</feature>
<dbReference type="FunCoup" id="A0A136J0S9">
    <property type="interactions" value="528"/>
</dbReference>
<evidence type="ECO:0000313" key="10">
    <source>
        <dbReference type="Proteomes" id="UP000070501"/>
    </source>
</evidence>
<dbReference type="Pfam" id="PF00635">
    <property type="entry name" value="Motile_Sperm"/>
    <property type="match status" value="1"/>
</dbReference>
<dbReference type="FunFam" id="2.60.40.10:FF:000813">
    <property type="entry name" value="Vesicle-associated protein 1-1"/>
    <property type="match status" value="1"/>
</dbReference>
<evidence type="ECO:0000256" key="7">
    <source>
        <dbReference type="SAM" id="Phobius"/>
    </source>
</evidence>
<dbReference type="EMBL" id="KQ964251">
    <property type="protein sequence ID" value="KXJ90807.1"/>
    <property type="molecule type" value="Genomic_DNA"/>
</dbReference>
<name>A0A136J0S9_9PEZI</name>
<evidence type="ECO:0000256" key="5">
    <source>
        <dbReference type="ARBA" id="ARBA00023136"/>
    </source>
</evidence>
<keyword evidence="4 7" id="KW-1133">Transmembrane helix</keyword>
<feature type="compositionally biased region" description="Low complexity" evidence="6">
    <location>
        <begin position="174"/>
        <end position="187"/>
    </location>
</feature>
<dbReference type="PANTHER" id="PTHR10809">
    <property type="entry name" value="VESICLE-ASSOCIATED MEMBRANE PROTEIN-ASSOCIATED PROTEIN"/>
    <property type="match status" value="1"/>
</dbReference>
<keyword evidence="10" id="KW-1185">Reference proteome</keyword>
<evidence type="ECO:0000256" key="4">
    <source>
        <dbReference type="ARBA" id="ARBA00022989"/>
    </source>
</evidence>
<proteinExistence type="inferred from homology"/>
<dbReference type="Gene3D" id="2.60.40.10">
    <property type="entry name" value="Immunoglobulins"/>
    <property type="match status" value="1"/>
</dbReference>
<dbReference type="AlphaFoldDB" id="A0A136J0S9"/>
<comment type="subcellular location">
    <subcellularLocation>
        <location evidence="1">Endoplasmic reticulum membrane</location>
        <topology evidence="1">Single-pass type IV membrane protein</topology>
    </subcellularLocation>
</comment>
<dbReference type="InterPro" id="IPR008962">
    <property type="entry name" value="PapD-like_sf"/>
</dbReference>
<evidence type="ECO:0000256" key="2">
    <source>
        <dbReference type="ARBA" id="ARBA00008932"/>
    </source>
</evidence>
<dbReference type="PANTHER" id="PTHR10809:SF6">
    <property type="entry name" value="AT11025P-RELATED"/>
    <property type="match status" value="1"/>
</dbReference>
<dbReference type="GO" id="GO:0005886">
    <property type="term" value="C:plasma membrane"/>
    <property type="evidence" value="ECO:0007669"/>
    <property type="project" value="TreeGrafter"/>
</dbReference>
<accession>A0A136J0S9</accession>